<evidence type="ECO:0000313" key="2">
    <source>
        <dbReference type="Proteomes" id="UP000192578"/>
    </source>
</evidence>
<sequence length="66" mass="7236">MVQLMEKGKGKLERLMEQAGEMIAAAMYRPARRKSGAYQEALKEVLAKDKSPSVADAAHWASDKSA</sequence>
<accession>A0A9X6NI61</accession>
<name>A0A9X6NI61_HYPEX</name>
<organism evidence="1 2">
    <name type="scientific">Hypsibius exemplaris</name>
    <name type="common">Freshwater tardigrade</name>
    <dbReference type="NCBI Taxonomy" id="2072580"/>
    <lineage>
        <taxon>Eukaryota</taxon>
        <taxon>Metazoa</taxon>
        <taxon>Ecdysozoa</taxon>
        <taxon>Tardigrada</taxon>
        <taxon>Eutardigrada</taxon>
        <taxon>Parachela</taxon>
        <taxon>Hypsibioidea</taxon>
        <taxon>Hypsibiidae</taxon>
        <taxon>Hypsibius</taxon>
    </lineage>
</organism>
<dbReference type="EMBL" id="MTYJ01000215">
    <property type="protein sequence ID" value="OWA51131.1"/>
    <property type="molecule type" value="Genomic_DNA"/>
</dbReference>
<protein>
    <submittedName>
        <fullName evidence="1">Uncharacterized protein</fullName>
    </submittedName>
</protein>
<dbReference type="AlphaFoldDB" id="A0A9X6NI61"/>
<keyword evidence="2" id="KW-1185">Reference proteome</keyword>
<evidence type="ECO:0000313" key="1">
    <source>
        <dbReference type="EMBL" id="OWA51131.1"/>
    </source>
</evidence>
<reference evidence="2" key="1">
    <citation type="submission" date="2017-01" db="EMBL/GenBank/DDBJ databases">
        <title>Comparative genomics of anhydrobiosis in the tardigrade Hypsibius dujardini.</title>
        <authorList>
            <person name="Yoshida Y."/>
            <person name="Koutsovoulos G."/>
            <person name="Laetsch D."/>
            <person name="Stevens L."/>
            <person name="Kumar S."/>
            <person name="Horikawa D."/>
            <person name="Ishino K."/>
            <person name="Komine S."/>
            <person name="Tomita M."/>
            <person name="Blaxter M."/>
            <person name="Arakawa K."/>
        </authorList>
    </citation>
    <scope>NUCLEOTIDE SEQUENCE [LARGE SCALE GENOMIC DNA]</scope>
    <source>
        <strain evidence="2">Z151</strain>
    </source>
</reference>
<dbReference type="Proteomes" id="UP000192578">
    <property type="component" value="Unassembled WGS sequence"/>
</dbReference>
<proteinExistence type="predicted"/>
<gene>
    <name evidence="1" type="ORF">BV898_15628</name>
</gene>
<comment type="caution">
    <text evidence="1">The sequence shown here is derived from an EMBL/GenBank/DDBJ whole genome shotgun (WGS) entry which is preliminary data.</text>
</comment>